<dbReference type="EMBL" id="CM042049">
    <property type="protein sequence ID" value="KAI3747332.1"/>
    <property type="molecule type" value="Genomic_DNA"/>
</dbReference>
<accession>A0ACB9DLC3</accession>
<keyword evidence="2" id="KW-1185">Reference proteome</keyword>
<evidence type="ECO:0000313" key="2">
    <source>
        <dbReference type="Proteomes" id="UP001055879"/>
    </source>
</evidence>
<dbReference type="Proteomes" id="UP001055879">
    <property type="component" value="Linkage Group LG03"/>
</dbReference>
<comment type="caution">
    <text evidence="1">The sequence shown here is derived from an EMBL/GenBank/DDBJ whole genome shotgun (WGS) entry which is preliminary data.</text>
</comment>
<gene>
    <name evidence="1" type="ORF">L6452_09786</name>
</gene>
<protein>
    <submittedName>
        <fullName evidence="1">Uncharacterized protein</fullName>
    </submittedName>
</protein>
<reference evidence="1 2" key="2">
    <citation type="journal article" date="2022" name="Mol. Ecol. Resour.">
        <title>The genomes of chicory, endive, great burdock and yacon provide insights into Asteraceae paleo-polyploidization history and plant inulin production.</title>
        <authorList>
            <person name="Fan W."/>
            <person name="Wang S."/>
            <person name="Wang H."/>
            <person name="Wang A."/>
            <person name="Jiang F."/>
            <person name="Liu H."/>
            <person name="Zhao H."/>
            <person name="Xu D."/>
            <person name="Zhang Y."/>
        </authorList>
    </citation>
    <scope>NUCLEOTIDE SEQUENCE [LARGE SCALE GENOMIC DNA]</scope>
    <source>
        <strain evidence="2">cv. Niubang</strain>
    </source>
</reference>
<proteinExistence type="predicted"/>
<sequence>MLAMEEGRVMSIFDAMVVKEGSWEELLAIANLVMRCLNFSGKNRPTMKEVAIELEGIRMSRIPSAVETNFGHMIYGEDLSMLTYDKSTSTTMSFK</sequence>
<evidence type="ECO:0000313" key="1">
    <source>
        <dbReference type="EMBL" id="KAI3747332.1"/>
    </source>
</evidence>
<organism evidence="1 2">
    <name type="scientific">Arctium lappa</name>
    <name type="common">Greater burdock</name>
    <name type="synonym">Lappa major</name>
    <dbReference type="NCBI Taxonomy" id="4217"/>
    <lineage>
        <taxon>Eukaryota</taxon>
        <taxon>Viridiplantae</taxon>
        <taxon>Streptophyta</taxon>
        <taxon>Embryophyta</taxon>
        <taxon>Tracheophyta</taxon>
        <taxon>Spermatophyta</taxon>
        <taxon>Magnoliopsida</taxon>
        <taxon>eudicotyledons</taxon>
        <taxon>Gunneridae</taxon>
        <taxon>Pentapetalae</taxon>
        <taxon>asterids</taxon>
        <taxon>campanulids</taxon>
        <taxon>Asterales</taxon>
        <taxon>Asteraceae</taxon>
        <taxon>Carduoideae</taxon>
        <taxon>Cardueae</taxon>
        <taxon>Arctiinae</taxon>
        <taxon>Arctium</taxon>
    </lineage>
</organism>
<reference evidence="2" key="1">
    <citation type="journal article" date="2022" name="Mol. Ecol. Resour.">
        <title>The genomes of chicory, endive, great burdock and yacon provide insights into Asteraceae palaeo-polyploidization history and plant inulin production.</title>
        <authorList>
            <person name="Fan W."/>
            <person name="Wang S."/>
            <person name="Wang H."/>
            <person name="Wang A."/>
            <person name="Jiang F."/>
            <person name="Liu H."/>
            <person name="Zhao H."/>
            <person name="Xu D."/>
            <person name="Zhang Y."/>
        </authorList>
    </citation>
    <scope>NUCLEOTIDE SEQUENCE [LARGE SCALE GENOMIC DNA]</scope>
    <source>
        <strain evidence="2">cv. Niubang</strain>
    </source>
</reference>
<name>A0ACB9DLC3_ARCLA</name>